<accession>A0A0C3PA74</accession>
<reference evidence="4" key="2">
    <citation type="submission" date="2015-01" db="EMBL/GenBank/DDBJ databases">
        <title>Evolutionary Origins and Diversification of the Mycorrhizal Mutualists.</title>
        <authorList>
            <consortium name="DOE Joint Genome Institute"/>
            <consortium name="Mycorrhizal Genomics Consortium"/>
            <person name="Kohler A."/>
            <person name="Kuo A."/>
            <person name="Nagy L.G."/>
            <person name="Floudas D."/>
            <person name="Copeland A."/>
            <person name="Barry K.W."/>
            <person name="Cichocki N."/>
            <person name="Veneault-Fourrey C."/>
            <person name="LaButti K."/>
            <person name="Lindquist E.A."/>
            <person name="Lipzen A."/>
            <person name="Lundell T."/>
            <person name="Morin E."/>
            <person name="Murat C."/>
            <person name="Riley R."/>
            <person name="Ohm R."/>
            <person name="Sun H."/>
            <person name="Tunlid A."/>
            <person name="Henrissat B."/>
            <person name="Grigoriev I.V."/>
            <person name="Hibbett D.S."/>
            <person name="Martin F."/>
        </authorList>
    </citation>
    <scope>NUCLEOTIDE SEQUENCE [LARGE SCALE GENOMIC DNA]</scope>
    <source>
        <strain evidence="4">Marx 270</strain>
    </source>
</reference>
<dbReference type="STRING" id="870435.A0A0C3PA74"/>
<proteinExistence type="predicted"/>
<gene>
    <name evidence="3" type="ORF">M404DRAFT_25885</name>
</gene>
<organism evidence="3 4">
    <name type="scientific">Pisolithus tinctorius Marx 270</name>
    <dbReference type="NCBI Taxonomy" id="870435"/>
    <lineage>
        <taxon>Eukaryota</taxon>
        <taxon>Fungi</taxon>
        <taxon>Dikarya</taxon>
        <taxon>Basidiomycota</taxon>
        <taxon>Agaricomycotina</taxon>
        <taxon>Agaricomycetes</taxon>
        <taxon>Agaricomycetidae</taxon>
        <taxon>Boletales</taxon>
        <taxon>Sclerodermatineae</taxon>
        <taxon>Pisolithaceae</taxon>
        <taxon>Pisolithus</taxon>
    </lineage>
</organism>
<feature type="coiled-coil region" evidence="1">
    <location>
        <begin position="15"/>
        <end position="42"/>
    </location>
</feature>
<protein>
    <submittedName>
        <fullName evidence="3">Uncharacterized protein</fullName>
    </submittedName>
</protein>
<keyword evidence="1" id="KW-0175">Coiled coil</keyword>
<evidence type="ECO:0000256" key="1">
    <source>
        <dbReference type="SAM" id="Coils"/>
    </source>
</evidence>
<evidence type="ECO:0000313" key="3">
    <source>
        <dbReference type="EMBL" id="KIO04786.1"/>
    </source>
</evidence>
<dbReference type="Proteomes" id="UP000054217">
    <property type="component" value="Unassembled WGS sequence"/>
</dbReference>
<dbReference type="OrthoDB" id="2667363at2759"/>
<dbReference type="InParanoid" id="A0A0C3PA74"/>
<keyword evidence="4" id="KW-1185">Reference proteome</keyword>
<feature type="region of interest" description="Disordered" evidence="2">
    <location>
        <begin position="225"/>
        <end position="304"/>
    </location>
</feature>
<dbReference type="HOGENOM" id="CLU_064346_0_0_1"/>
<feature type="compositionally biased region" description="Polar residues" evidence="2">
    <location>
        <begin position="247"/>
        <end position="286"/>
    </location>
</feature>
<reference evidence="3 4" key="1">
    <citation type="submission" date="2014-04" db="EMBL/GenBank/DDBJ databases">
        <authorList>
            <consortium name="DOE Joint Genome Institute"/>
            <person name="Kuo A."/>
            <person name="Kohler A."/>
            <person name="Costa M.D."/>
            <person name="Nagy L.G."/>
            <person name="Floudas D."/>
            <person name="Copeland A."/>
            <person name="Barry K.W."/>
            <person name="Cichocki N."/>
            <person name="Veneault-Fourrey C."/>
            <person name="LaButti K."/>
            <person name="Lindquist E.A."/>
            <person name="Lipzen A."/>
            <person name="Lundell T."/>
            <person name="Morin E."/>
            <person name="Murat C."/>
            <person name="Sun H."/>
            <person name="Tunlid A."/>
            <person name="Henrissat B."/>
            <person name="Grigoriev I.V."/>
            <person name="Hibbett D.S."/>
            <person name="Martin F."/>
            <person name="Nordberg H.P."/>
            <person name="Cantor M.N."/>
            <person name="Hua S.X."/>
        </authorList>
    </citation>
    <scope>NUCLEOTIDE SEQUENCE [LARGE SCALE GENOMIC DNA]</scope>
    <source>
        <strain evidence="3 4">Marx 270</strain>
    </source>
</reference>
<sequence>MFNQGISETSSSVEIQCLKDAINKLQTENASLKVERNTMQNAYNTLVARLYVDKSDTSTMSADGAIKSALQSPPISAPMLLNTDSPPQLDHADYAKTRCWTEEDWKRWCMTPEGQGANSQTSFLEDKNGEALPAARITNILQAMRSIWHEFRKYGLIDAQTTWSSMPLTLKKAFRLEITRSFPELNLCADHWKSDMLAKKHYSSFKQTWFTNRSDEKVASFAKRKMKTETAENAVSPTPKRPKLPLGSQSLTEGDGSASDSPQIDTPNEPSPTTHSNSSLLTFNWTNDEDVPTPNNENAHAPGKTAYIQFWRY</sequence>
<dbReference type="AlphaFoldDB" id="A0A0C3PA74"/>
<evidence type="ECO:0000313" key="4">
    <source>
        <dbReference type="Proteomes" id="UP000054217"/>
    </source>
</evidence>
<name>A0A0C3PA74_PISTI</name>
<evidence type="ECO:0000256" key="2">
    <source>
        <dbReference type="SAM" id="MobiDB-lite"/>
    </source>
</evidence>
<dbReference type="EMBL" id="KN831969">
    <property type="protein sequence ID" value="KIO04786.1"/>
    <property type="molecule type" value="Genomic_DNA"/>
</dbReference>